<proteinExistence type="predicted"/>
<dbReference type="STRING" id="452589.G9P5T9"/>
<comment type="caution">
    <text evidence="2">The sequence shown here is derived from an EMBL/GenBank/DDBJ whole genome shotgun (WGS) entry which is preliminary data.</text>
</comment>
<keyword evidence="3" id="KW-1185">Reference proteome</keyword>
<dbReference type="GO" id="GO:0005730">
    <property type="term" value="C:nucleolus"/>
    <property type="evidence" value="ECO:0007669"/>
    <property type="project" value="TreeGrafter"/>
</dbReference>
<dbReference type="OMA" id="RRQTHEA"/>
<reference evidence="2 3" key="1">
    <citation type="journal article" date="2011" name="Genome Biol.">
        <title>Comparative genome sequence analysis underscores mycoparasitism as the ancestral life style of Trichoderma.</title>
        <authorList>
            <person name="Kubicek C.P."/>
            <person name="Herrera-Estrella A."/>
            <person name="Seidl-Seiboth V."/>
            <person name="Martinez D.A."/>
            <person name="Druzhinina I.S."/>
            <person name="Thon M."/>
            <person name="Zeilinger S."/>
            <person name="Casas-Flores S."/>
            <person name="Horwitz B.A."/>
            <person name="Mukherjee P.K."/>
            <person name="Mukherjee M."/>
            <person name="Kredics L."/>
            <person name="Alcaraz L.D."/>
            <person name="Aerts A."/>
            <person name="Antal Z."/>
            <person name="Atanasova L."/>
            <person name="Cervantes-Badillo M.G."/>
            <person name="Challacombe J."/>
            <person name="Chertkov O."/>
            <person name="McCluskey K."/>
            <person name="Coulpier F."/>
            <person name="Deshpande N."/>
            <person name="von Doehren H."/>
            <person name="Ebbole D.J."/>
            <person name="Esquivel-Naranjo E.U."/>
            <person name="Fekete E."/>
            <person name="Flipphi M."/>
            <person name="Glaser F."/>
            <person name="Gomez-Rodriguez E.Y."/>
            <person name="Gruber S."/>
            <person name="Han C."/>
            <person name="Henrissat B."/>
            <person name="Hermosa R."/>
            <person name="Hernandez-Onate M."/>
            <person name="Karaffa L."/>
            <person name="Kosti I."/>
            <person name="Le Crom S."/>
            <person name="Lindquist E."/>
            <person name="Lucas S."/>
            <person name="Luebeck M."/>
            <person name="Luebeck P.S."/>
            <person name="Margeot A."/>
            <person name="Metz B."/>
            <person name="Misra M."/>
            <person name="Nevalainen H."/>
            <person name="Omann M."/>
            <person name="Packer N."/>
            <person name="Perrone G."/>
            <person name="Uresti-Rivera E.E."/>
            <person name="Salamov A."/>
            <person name="Schmoll M."/>
            <person name="Seiboth B."/>
            <person name="Shapiro H."/>
            <person name="Sukno S."/>
            <person name="Tamayo-Ramos J.A."/>
            <person name="Tisch D."/>
            <person name="Wiest A."/>
            <person name="Wilkinson H.H."/>
            <person name="Zhang M."/>
            <person name="Coutinho P.M."/>
            <person name="Kenerley C.M."/>
            <person name="Monte E."/>
            <person name="Baker S.E."/>
            <person name="Grigoriev I.V."/>
        </authorList>
    </citation>
    <scope>NUCLEOTIDE SEQUENCE [LARGE SCALE GENOMIC DNA]</scope>
    <source>
        <strain evidence="3">ATCC 20476 / IMI 206040</strain>
    </source>
</reference>
<sequence length="1356" mass="151354">MTAAAYTILSAGKLDLVKIVRGLDQNGSGENGENLQKLWNNLTESSDHQFHAAEESALRWLLKSMNGNSSEAETIRRYPLTWTIMDFVFQKIPLFSLAKSLADRKFVAVLQQTLKDASNPSEDSSSSSSKRKRSLAPRYALDELKGLDGCLATGQAVFIALKSLLGRLGNNTVGSRDRIGAEHIKSLFSTSALEAATLASSFFIVCLLLLASDICDEVEGKEEWIVTVSRIWDLHLQGDEDALEIAIHLFRPASAILKKVEPSIQGQSLTINEALATRWSADLQRFMHRNFILPARTYFWNRQDFEIIMKALDVSNDATRTSAPVLYFLAAGISDTLSESDMRRINTMWMDRIFKAVEQQIRPKADRNTLMKQVLAQAIGKSLSIDAGDLRQVCRDYGLGSEIDWSLLANAATCNPDIFQMSEEGTALLNEICVQSIGQASDSDSHKDQLDLISAIKKSFQTRRDLSGFLRLWFTQLCLAEKQKMVSSSPWFDIGRKAEERKSISSSIESELSPQQLVVLIEWLKEQESSSYPQSLCVFASIIAEGLHGEAFIDAVGLKLFDLVSPLKSSSKSALKWRVVSKTISSASPEERNNVWAQVKDQISKPLKKGTVKSAETFEALKCCYQAWDSMSQDEESANEPAKLIKKFTQRLVEELASYDILEFAKLSSCLDLEVASRFDEDFSLQQYLAWYIQGSSRFYRLYFRKAGDIPLLDAVSFTKNASPPGLHALWSALLSNDTNLNDPKLSRKLVDRLITALSESEKEKGWPGEYGQLWIRTLCSVPSEAFSRTQREQIMSILDKRREKMVKSPKRVSLEGWKLVLDLTAKMMARPTFNEEMQFSNLVDFANAISSLSFEETLDDETLLELVERYFAMSATIIRQMSDNFDERSTKYFSESLKFIETCAAAEAKSDPFSLPSLYVTLLKALVVELGRSSALQSQSSLSQLQQNAKNALTQHVAAVLGEFIGNKKLLSKHDQSKDLALIAAVHAAEAMDSTAAISQNKSSAVQKLEKRSKEAMITGDLRAWKIQIFLHTYLPSELEEPHPTQFTALANLPPRTREPLLREYVASIIAKASVPEVSRYLQMLIGEFTEGCDTDGQALAIGHVVGHLVERTDLHGKSEGVDLSAAHSELTLSLLKQSPNTTYICQTIQTLLEKKPQAMGQWNIEVTLTTVNDLASTKPTNGPTVSFTWLCKLIGTVIKKHRLRLEGHHHLLLTTVQALLNNLIIHQPKSAGDGTTQESMARLYGRLITFICEPTAGAVSRSQHQNALDSATDAAKRSAGWHVYMVLMQYVKLQLEADVPREVREALEPAMNSIFDVTPPEVRKILNDAMDASGRAILREMFKRYVKFGKWSGV</sequence>
<dbReference type="InterPro" id="IPR018849">
    <property type="entry name" value="Urb2/Npa2_C"/>
</dbReference>
<dbReference type="GO" id="GO:0042254">
    <property type="term" value="P:ribosome biogenesis"/>
    <property type="evidence" value="ECO:0007669"/>
    <property type="project" value="TreeGrafter"/>
</dbReference>
<dbReference type="Proteomes" id="UP000005426">
    <property type="component" value="Unassembled WGS sequence"/>
</dbReference>
<dbReference type="InterPro" id="IPR052609">
    <property type="entry name" value="Ribosome_Biogenesis_Reg"/>
</dbReference>
<name>G9P5T9_HYPAI</name>
<dbReference type="PANTHER" id="PTHR15682:SF2">
    <property type="entry name" value="UNHEALTHY RIBOSOME BIOGENESIS PROTEIN 2 HOMOLOG"/>
    <property type="match status" value="1"/>
</dbReference>
<gene>
    <name evidence="2" type="ORF">TRIATDRAFT_321611</name>
</gene>
<evidence type="ECO:0000313" key="3">
    <source>
        <dbReference type="Proteomes" id="UP000005426"/>
    </source>
</evidence>
<evidence type="ECO:0000313" key="2">
    <source>
        <dbReference type="EMBL" id="EHK41380.1"/>
    </source>
</evidence>
<organism evidence="2 3">
    <name type="scientific">Hypocrea atroviridis (strain ATCC 20476 / IMI 206040)</name>
    <name type="common">Trichoderma atroviride</name>
    <dbReference type="NCBI Taxonomy" id="452589"/>
    <lineage>
        <taxon>Eukaryota</taxon>
        <taxon>Fungi</taxon>
        <taxon>Dikarya</taxon>
        <taxon>Ascomycota</taxon>
        <taxon>Pezizomycotina</taxon>
        <taxon>Sordariomycetes</taxon>
        <taxon>Hypocreomycetidae</taxon>
        <taxon>Hypocreales</taxon>
        <taxon>Hypocreaceae</taxon>
        <taxon>Trichoderma</taxon>
    </lineage>
</organism>
<dbReference type="OrthoDB" id="160374at2759"/>
<dbReference type="eggNOG" id="ENOG502QTEB">
    <property type="taxonomic scope" value="Eukaryota"/>
</dbReference>
<dbReference type="PANTHER" id="PTHR15682">
    <property type="entry name" value="UNHEALTHY RIBOSOME BIOGENESIS PROTEIN 2 HOMOLOG"/>
    <property type="match status" value="1"/>
</dbReference>
<dbReference type="HOGENOM" id="CLU_255115_0_0_1"/>
<feature type="domain" description="Nucleolar 27S pre-rRNA processing Urb2/Npa2 C-terminal" evidence="1">
    <location>
        <begin position="1146"/>
        <end position="1355"/>
    </location>
</feature>
<dbReference type="Pfam" id="PF10441">
    <property type="entry name" value="Urb2"/>
    <property type="match status" value="1"/>
</dbReference>
<protein>
    <recommendedName>
        <fullName evidence="1">Nucleolar 27S pre-rRNA processing Urb2/Npa2 C-terminal domain-containing protein</fullName>
    </recommendedName>
</protein>
<accession>G9P5T9</accession>
<evidence type="ECO:0000259" key="1">
    <source>
        <dbReference type="Pfam" id="PF10441"/>
    </source>
</evidence>
<dbReference type="EMBL" id="ABDG02000027">
    <property type="protein sequence ID" value="EHK41380.1"/>
    <property type="molecule type" value="Genomic_DNA"/>
</dbReference>